<feature type="transmembrane region" description="Helical" evidence="1">
    <location>
        <begin position="21"/>
        <end position="37"/>
    </location>
</feature>
<keyword evidence="1" id="KW-1133">Transmembrane helix</keyword>
<keyword evidence="3" id="KW-1185">Reference proteome</keyword>
<dbReference type="EMBL" id="KQ483456">
    <property type="protein sequence ID" value="KYP50357.1"/>
    <property type="molecule type" value="Genomic_DNA"/>
</dbReference>
<accession>A0A151S6G9</accession>
<sequence>PALSCEKAPSSGARMVRPPDFVVTSCALTWSIIWVVLSKRISVLNDLAFLRILMMS</sequence>
<gene>
    <name evidence="2" type="ORF">KK1_027826</name>
</gene>
<keyword evidence="1" id="KW-0472">Membrane</keyword>
<dbReference type="AlphaFoldDB" id="A0A151S6G9"/>
<evidence type="ECO:0000313" key="2">
    <source>
        <dbReference type="EMBL" id="KYP50357.1"/>
    </source>
</evidence>
<dbReference type="Proteomes" id="UP000075243">
    <property type="component" value="Unassembled WGS sequence"/>
</dbReference>
<protein>
    <submittedName>
        <fullName evidence="2">Uncharacterized protein</fullName>
    </submittedName>
</protein>
<feature type="non-terminal residue" evidence="2">
    <location>
        <position position="1"/>
    </location>
</feature>
<organism evidence="2 3">
    <name type="scientific">Cajanus cajan</name>
    <name type="common">Pigeon pea</name>
    <name type="synonym">Cajanus indicus</name>
    <dbReference type="NCBI Taxonomy" id="3821"/>
    <lineage>
        <taxon>Eukaryota</taxon>
        <taxon>Viridiplantae</taxon>
        <taxon>Streptophyta</taxon>
        <taxon>Embryophyta</taxon>
        <taxon>Tracheophyta</taxon>
        <taxon>Spermatophyta</taxon>
        <taxon>Magnoliopsida</taxon>
        <taxon>eudicotyledons</taxon>
        <taxon>Gunneridae</taxon>
        <taxon>Pentapetalae</taxon>
        <taxon>rosids</taxon>
        <taxon>fabids</taxon>
        <taxon>Fabales</taxon>
        <taxon>Fabaceae</taxon>
        <taxon>Papilionoideae</taxon>
        <taxon>50 kb inversion clade</taxon>
        <taxon>NPAAA clade</taxon>
        <taxon>indigoferoid/millettioid clade</taxon>
        <taxon>Phaseoleae</taxon>
        <taxon>Cajanus</taxon>
    </lineage>
</organism>
<name>A0A151S6G9_CAJCA</name>
<reference evidence="2" key="1">
    <citation type="journal article" date="2012" name="Nat. Biotechnol.">
        <title>Draft genome sequence of pigeonpea (Cajanus cajan), an orphan legume crop of resource-poor farmers.</title>
        <authorList>
            <person name="Varshney R.K."/>
            <person name="Chen W."/>
            <person name="Li Y."/>
            <person name="Bharti A.K."/>
            <person name="Saxena R.K."/>
            <person name="Schlueter J.A."/>
            <person name="Donoghue M.T."/>
            <person name="Azam S."/>
            <person name="Fan G."/>
            <person name="Whaley A.M."/>
            <person name="Farmer A.D."/>
            <person name="Sheridan J."/>
            <person name="Iwata A."/>
            <person name="Tuteja R."/>
            <person name="Penmetsa R.V."/>
            <person name="Wu W."/>
            <person name="Upadhyaya H.D."/>
            <person name="Yang S.P."/>
            <person name="Shah T."/>
            <person name="Saxena K.B."/>
            <person name="Michael T."/>
            <person name="McCombie W.R."/>
            <person name="Yang B."/>
            <person name="Zhang G."/>
            <person name="Yang H."/>
            <person name="Wang J."/>
            <person name="Spillane C."/>
            <person name="Cook D.R."/>
            <person name="May G.D."/>
            <person name="Xu X."/>
            <person name="Jackson S.A."/>
        </authorList>
    </citation>
    <scope>NUCLEOTIDE SEQUENCE [LARGE SCALE GENOMIC DNA]</scope>
</reference>
<evidence type="ECO:0000313" key="3">
    <source>
        <dbReference type="Proteomes" id="UP000075243"/>
    </source>
</evidence>
<keyword evidence="1" id="KW-0812">Transmembrane</keyword>
<evidence type="ECO:0000256" key="1">
    <source>
        <dbReference type="SAM" id="Phobius"/>
    </source>
</evidence>
<proteinExistence type="predicted"/>
<dbReference type="Gramene" id="C.cajan_29533.t">
    <property type="protein sequence ID" value="C.cajan_29533.t.cds1"/>
    <property type="gene ID" value="C.cajan_29533"/>
</dbReference>